<organism evidence="1 2">
    <name type="scientific">Plasmopara halstedii</name>
    <name type="common">Downy mildew of sunflower</name>
    <dbReference type="NCBI Taxonomy" id="4781"/>
    <lineage>
        <taxon>Eukaryota</taxon>
        <taxon>Sar</taxon>
        <taxon>Stramenopiles</taxon>
        <taxon>Oomycota</taxon>
        <taxon>Peronosporomycetes</taxon>
        <taxon>Peronosporales</taxon>
        <taxon>Peronosporaceae</taxon>
        <taxon>Plasmopara</taxon>
    </lineage>
</organism>
<evidence type="ECO:0000313" key="2">
    <source>
        <dbReference type="Proteomes" id="UP000054928"/>
    </source>
</evidence>
<dbReference type="Proteomes" id="UP000054928">
    <property type="component" value="Unassembled WGS sequence"/>
</dbReference>
<protein>
    <submittedName>
        <fullName evidence="1">Uncharacterized protein</fullName>
    </submittedName>
</protein>
<accession>A0A0P1A6X7</accession>
<proteinExistence type="predicted"/>
<dbReference type="GeneID" id="36395319"/>
<keyword evidence="2" id="KW-1185">Reference proteome</keyword>
<sequence>MEKLEQKRWTNSKEACHIFDCSHSPLAASPSLLLEFLISKVHAFNVAVN</sequence>
<dbReference type="EMBL" id="CCYD01000109">
    <property type="protein sequence ID" value="CEG35940.1"/>
    <property type="molecule type" value="Genomic_DNA"/>
</dbReference>
<evidence type="ECO:0000313" key="1">
    <source>
        <dbReference type="EMBL" id="CEG35940.1"/>
    </source>
</evidence>
<name>A0A0P1A6X7_PLAHL</name>
<reference evidence="2" key="1">
    <citation type="submission" date="2014-09" db="EMBL/GenBank/DDBJ databases">
        <authorList>
            <person name="Sharma Rahul"/>
            <person name="Thines Marco"/>
        </authorList>
    </citation>
    <scope>NUCLEOTIDE SEQUENCE [LARGE SCALE GENOMIC DNA]</scope>
</reference>
<dbReference type="AlphaFoldDB" id="A0A0P1A6X7"/>
<dbReference type="RefSeq" id="XP_024572309.1">
    <property type="nucleotide sequence ID" value="XM_024729758.1"/>
</dbReference>